<organism evidence="1 2">
    <name type="scientific">Vigna unguiculata</name>
    <name type="common">Cowpea</name>
    <dbReference type="NCBI Taxonomy" id="3917"/>
    <lineage>
        <taxon>Eukaryota</taxon>
        <taxon>Viridiplantae</taxon>
        <taxon>Streptophyta</taxon>
        <taxon>Embryophyta</taxon>
        <taxon>Tracheophyta</taxon>
        <taxon>Spermatophyta</taxon>
        <taxon>Magnoliopsida</taxon>
        <taxon>eudicotyledons</taxon>
        <taxon>Gunneridae</taxon>
        <taxon>Pentapetalae</taxon>
        <taxon>rosids</taxon>
        <taxon>fabids</taxon>
        <taxon>Fabales</taxon>
        <taxon>Fabaceae</taxon>
        <taxon>Papilionoideae</taxon>
        <taxon>50 kb inversion clade</taxon>
        <taxon>NPAAA clade</taxon>
        <taxon>indigoferoid/millettioid clade</taxon>
        <taxon>Phaseoleae</taxon>
        <taxon>Vigna</taxon>
    </lineage>
</organism>
<dbReference type="AlphaFoldDB" id="A0A4D6KS17"/>
<evidence type="ECO:0000313" key="2">
    <source>
        <dbReference type="Proteomes" id="UP000501690"/>
    </source>
</evidence>
<dbReference type="Proteomes" id="UP000501690">
    <property type="component" value="Linkage Group LG1"/>
</dbReference>
<sequence length="116" mass="12904">MTTLRPPQFAHLPPPRLRLLRATFSRGHHRQLAGVPPQIACSISAATRAERHRAPPPSSSIRASVFSAVPSNFLAHHRTQHHLLAFAPPSRTILSILAIFHPPRLHLHLRSFTPPP</sequence>
<evidence type="ECO:0000313" key="1">
    <source>
        <dbReference type="EMBL" id="QCD79345.1"/>
    </source>
</evidence>
<name>A0A4D6KS17_VIGUN</name>
<dbReference type="EMBL" id="CP039345">
    <property type="protein sequence ID" value="QCD79345.1"/>
    <property type="molecule type" value="Genomic_DNA"/>
</dbReference>
<reference evidence="1 2" key="1">
    <citation type="submission" date="2019-04" db="EMBL/GenBank/DDBJ databases">
        <title>An improved genome assembly and genetic linkage map for asparagus bean, Vigna unguiculata ssp. sesquipedialis.</title>
        <authorList>
            <person name="Xia Q."/>
            <person name="Zhang R."/>
            <person name="Dong Y."/>
        </authorList>
    </citation>
    <scope>NUCLEOTIDE SEQUENCE [LARGE SCALE GENOMIC DNA]</scope>
    <source>
        <tissue evidence="1">Leaf</tissue>
    </source>
</reference>
<gene>
    <name evidence="1" type="ORF">DEO72_LG1g2984</name>
</gene>
<protein>
    <submittedName>
        <fullName evidence="1">Uncharacterized protein</fullName>
    </submittedName>
</protein>
<keyword evidence="2" id="KW-1185">Reference proteome</keyword>
<accession>A0A4D6KS17</accession>
<proteinExistence type="predicted"/>